<dbReference type="PANTHER" id="PTHR22904">
    <property type="entry name" value="TPR REPEAT CONTAINING PROTEIN"/>
    <property type="match status" value="1"/>
</dbReference>
<accession>A0A1E4S9J0</accession>
<dbReference type="PANTHER" id="PTHR22904:SF523">
    <property type="entry name" value="STRESS-INDUCED-PHOSPHOPROTEIN 1"/>
    <property type="match status" value="1"/>
</dbReference>
<dbReference type="STRING" id="983966.A0A1E4S9J0"/>
<dbReference type="InterPro" id="IPR001810">
    <property type="entry name" value="F-box_dom"/>
</dbReference>
<proteinExistence type="predicted"/>
<dbReference type="SUPFAM" id="SSF52047">
    <property type="entry name" value="RNI-like"/>
    <property type="match status" value="1"/>
</dbReference>
<dbReference type="InterPro" id="IPR032675">
    <property type="entry name" value="LRR_dom_sf"/>
</dbReference>
<dbReference type="OrthoDB" id="629492at2759"/>
<dbReference type="Gene3D" id="3.80.10.10">
    <property type="entry name" value="Ribonuclease Inhibitor"/>
    <property type="match status" value="1"/>
</dbReference>
<dbReference type="EMBL" id="KV453925">
    <property type="protein sequence ID" value="ODV76186.1"/>
    <property type="molecule type" value="Genomic_DNA"/>
</dbReference>
<evidence type="ECO:0000313" key="4">
    <source>
        <dbReference type="EMBL" id="ODV76186.1"/>
    </source>
</evidence>
<evidence type="ECO:0000256" key="1">
    <source>
        <dbReference type="ARBA" id="ARBA00022737"/>
    </source>
</evidence>
<dbReference type="GO" id="GO:0051879">
    <property type="term" value="F:Hsp90 protein binding"/>
    <property type="evidence" value="ECO:0007669"/>
    <property type="project" value="TreeGrafter"/>
</dbReference>
<dbReference type="SUPFAM" id="SSF81383">
    <property type="entry name" value="F-box domain"/>
    <property type="match status" value="1"/>
</dbReference>
<evidence type="ECO:0000313" key="5">
    <source>
        <dbReference type="Proteomes" id="UP000094389"/>
    </source>
</evidence>
<dbReference type="GeneID" id="30990536"/>
<feature type="domain" description="F-box" evidence="3">
    <location>
        <begin position="202"/>
        <end position="248"/>
    </location>
</feature>
<protein>
    <recommendedName>
        <fullName evidence="3">F-box domain-containing protein</fullName>
    </recommendedName>
</protein>
<dbReference type="RefSeq" id="XP_020073225.1">
    <property type="nucleotide sequence ID" value="XM_020216140.1"/>
</dbReference>
<dbReference type="InterPro" id="IPR036047">
    <property type="entry name" value="F-box-like_dom_sf"/>
</dbReference>
<dbReference type="SUPFAM" id="SSF48452">
    <property type="entry name" value="TPR-like"/>
    <property type="match status" value="1"/>
</dbReference>
<gene>
    <name evidence="4" type="ORF">CYBJADRAFT_170645</name>
</gene>
<reference evidence="4 5" key="1">
    <citation type="journal article" date="2016" name="Proc. Natl. Acad. Sci. U.S.A.">
        <title>Comparative genomics of biotechnologically important yeasts.</title>
        <authorList>
            <person name="Riley R."/>
            <person name="Haridas S."/>
            <person name="Wolfe K.H."/>
            <person name="Lopes M.R."/>
            <person name="Hittinger C.T."/>
            <person name="Goeker M."/>
            <person name="Salamov A.A."/>
            <person name="Wisecaver J.H."/>
            <person name="Long T.M."/>
            <person name="Calvey C.H."/>
            <person name="Aerts A.L."/>
            <person name="Barry K.W."/>
            <person name="Choi C."/>
            <person name="Clum A."/>
            <person name="Coughlan A.Y."/>
            <person name="Deshpande S."/>
            <person name="Douglass A.P."/>
            <person name="Hanson S.J."/>
            <person name="Klenk H.-P."/>
            <person name="LaButti K.M."/>
            <person name="Lapidus A."/>
            <person name="Lindquist E.A."/>
            <person name="Lipzen A.M."/>
            <person name="Meier-Kolthoff J.P."/>
            <person name="Ohm R.A."/>
            <person name="Otillar R.P."/>
            <person name="Pangilinan J.L."/>
            <person name="Peng Y."/>
            <person name="Rokas A."/>
            <person name="Rosa C.A."/>
            <person name="Scheuner C."/>
            <person name="Sibirny A.A."/>
            <person name="Slot J.C."/>
            <person name="Stielow J.B."/>
            <person name="Sun H."/>
            <person name="Kurtzman C.P."/>
            <person name="Blackwell M."/>
            <person name="Grigoriev I.V."/>
            <person name="Jeffries T.W."/>
        </authorList>
    </citation>
    <scope>NUCLEOTIDE SEQUENCE [LARGE SCALE GENOMIC DNA]</scope>
    <source>
        <strain evidence="5">ATCC 18201 / CBS 1600 / BCRC 20928 / JCM 3617 / NBRC 0987 / NRRL Y-1542</strain>
    </source>
</reference>
<dbReference type="Gene3D" id="1.25.40.10">
    <property type="entry name" value="Tetratricopeptide repeat domain"/>
    <property type="match status" value="1"/>
</dbReference>
<keyword evidence="1" id="KW-0677">Repeat</keyword>
<dbReference type="Proteomes" id="UP000094389">
    <property type="component" value="Unassembled WGS sequence"/>
</dbReference>
<dbReference type="Pfam" id="PF12937">
    <property type="entry name" value="F-box-like"/>
    <property type="match status" value="1"/>
</dbReference>
<name>A0A1E4S9J0_CYBJN</name>
<keyword evidence="5" id="KW-1185">Reference proteome</keyword>
<dbReference type="AlphaFoldDB" id="A0A1E4S9J0"/>
<dbReference type="Gene3D" id="1.20.1280.50">
    <property type="match status" value="1"/>
</dbReference>
<organism evidence="4 5">
    <name type="scientific">Cyberlindnera jadinii (strain ATCC 18201 / CBS 1600 / BCRC 20928 / JCM 3617 / NBRC 0987 / NRRL Y-1542)</name>
    <name type="common">Torula yeast</name>
    <name type="synonym">Candida utilis</name>
    <dbReference type="NCBI Taxonomy" id="983966"/>
    <lineage>
        <taxon>Eukaryota</taxon>
        <taxon>Fungi</taxon>
        <taxon>Dikarya</taxon>
        <taxon>Ascomycota</taxon>
        <taxon>Saccharomycotina</taxon>
        <taxon>Saccharomycetes</taxon>
        <taxon>Phaffomycetales</taxon>
        <taxon>Phaffomycetaceae</taxon>
        <taxon>Cyberlindnera</taxon>
    </lineage>
</organism>
<dbReference type="OMA" id="ISCKGYL"/>
<keyword evidence="2" id="KW-0802">TPR repeat</keyword>
<evidence type="ECO:0000256" key="2">
    <source>
        <dbReference type="ARBA" id="ARBA00022803"/>
    </source>
</evidence>
<sequence>MAGEDNDVMVKVFELAQRNFKEKKYQDCLTLLSRAIGYALSMDQRSIMKLRKSYGLTERPSYAGRTAKLYHPKLVAMLDSRAATYEKLKKLNDALKDGEQIVRVEPFNARGYIRSGKLLQALGHWQQASDVYDRGISMLLMGRDTFKLKLNEQMFKIMKEQRSIVRSKLKDIAKRKNGRLVPIPPLEEGKSKRVKTSSTKCLDPLNFLPVELMHRILSMLPLRLALRCRLISKRWDELIPALPLYNDIRLASLLSFKDVANCFKLVHRSKEHTMVKSVKRLVLPSVSIADESRIVSFILKQGLEITGTLDMTLMDITMQQLVDMLRENDSAVKTLKRLKLTCIFVPKYEEQLPFLFPRLEYLSITPTPTRRVMALPKNYISPLASFPNLKALHIIGDLRKKYPSLPFECIFKQSNSQMFPNLQDLIIVGYDFSHVNSNNGTFNFLENFTKLRTLVLENNKTFTFRTLLKRHDFLQLPMLTKFVFREPETRQAEGLQLYVDDYLFNVFGRLQVLDLTGSSISYSGLIKLLRKSRIVGTEYFNFEQVSALCPNLESLYMNQSIGLSDSALDDFIKTIRINNSFPRLRLLDLSFNNELNGYKLLEFLKERKMPILVLHGAQQNG</sequence>
<evidence type="ECO:0000259" key="3">
    <source>
        <dbReference type="PROSITE" id="PS50181"/>
    </source>
</evidence>
<dbReference type="InterPro" id="IPR011990">
    <property type="entry name" value="TPR-like_helical_dom_sf"/>
</dbReference>
<dbReference type="PROSITE" id="PS50181">
    <property type="entry name" value="FBOX"/>
    <property type="match status" value="1"/>
</dbReference>